<accession>Q44041</accession>
<sequence>MTHIYSYSPHFPSFRQQITRN</sequence>
<evidence type="ECO:0000313" key="1">
    <source>
        <dbReference type="EMBL" id="AAA82498.1"/>
    </source>
</evidence>
<proteinExistence type="predicted"/>
<dbReference type="AlphaFoldDB" id="Q44041"/>
<accession>Q44040</accession>
<dbReference type="EMBL" id="M32060">
    <property type="protein sequence ID" value="AAA82498.1"/>
    <property type="molecule type" value="Genomic_DNA"/>
</dbReference>
<name>Q44041_DOLFA</name>
<organism evidence="1">
    <name type="scientific">Dolichospermum flosaquae</name>
    <name type="common">Anabaena flos-aquae</name>
    <dbReference type="NCBI Taxonomy" id="1166"/>
    <lineage>
        <taxon>Bacteria</taxon>
        <taxon>Bacillati</taxon>
        <taxon>Cyanobacteriota</taxon>
        <taxon>Cyanophyceae</taxon>
        <taxon>Nostocales</taxon>
        <taxon>Aphanizomenonaceae</taxon>
        <taxon>Dolichospermum</taxon>
    </lineage>
</organism>
<dbReference type="EMBL" id="M32060">
    <property type="protein sequence ID" value="AAA82496.1"/>
    <property type="molecule type" value="Genomic_DNA"/>
</dbReference>
<protein>
    <submittedName>
        <fullName evidence="1">Uncharacterized protein</fullName>
    </submittedName>
</protein>
<reference evidence="1" key="1">
    <citation type="submission" date="1990-11" db="EMBL/GenBank/DDBJ databases">
        <title>The gvp operon of Anabaena flos-aquae has multiple copies of a GVPa encoding gene; Expression of the genes in Escherichia coli is lethal.</title>
        <authorList>
            <person name="Hayes P.K."/>
        </authorList>
    </citation>
    <scope>NUCLEOTIDE SEQUENCE</scope>
</reference>